<dbReference type="SUPFAM" id="SSF53850">
    <property type="entry name" value="Periplasmic binding protein-like II"/>
    <property type="match status" value="1"/>
</dbReference>
<evidence type="ECO:0000256" key="2">
    <source>
        <dbReference type="SAM" id="SignalP"/>
    </source>
</evidence>
<feature type="signal peptide" evidence="2">
    <location>
        <begin position="1"/>
        <end position="35"/>
    </location>
</feature>
<dbReference type="Pfam" id="PF00497">
    <property type="entry name" value="SBP_bac_3"/>
    <property type="match status" value="1"/>
</dbReference>
<dbReference type="PANTHER" id="PTHR35936">
    <property type="entry name" value="MEMBRANE-BOUND LYTIC MUREIN TRANSGLYCOSYLASE F"/>
    <property type="match status" value="1"/>
</dbReference>
<feature type="chain" id="PRO_5047437727" evidence="2">
    <location>
        <begin position="36"/>
        <end position="299"/>
    </location>
</feature>
<dbReference type="PANTHER" id="PTHR35936:SF17">
    <property type="entry name" value="ARGININE-BINDING EXTRACELLULAR PROTEIN ARTP"/>
    <property type="match status" value="1"/>
</dbReference>
<comment type="caution">
    <text evidence="4">The sequence shown here is derived from an EMBL/GenBank/DDBJ whole genome shotgun (WGS) entry which is preliminary data.</text>
</comment>
<dbReference type="Gene3D" id="3.40.190.10">
    <property type="entry name" value="Periplasmic binding protein-like II"/>
    <property type="match status" value="2"/>
</dbReference>
<keyword evidence="1 2" id="KW-0732">Signal</keyword>
<evidence type="ECO:0000259" key="3">
    <source>
        <dbReference type="SMART" id="SM00062"/>
    </source>
</evidence>
<evidence type="ECO:0000256" key="1">
    <source>
        <dbReference type="ARBA" id="ARBA00022729"/>
    </source>
</evidence>
<sequence length="299" mass="31036">MMSQDWTRRGLLRRAAATGALVLAGSLALSACSSADTSSGDTLAKAKEAGTIKVGFANEAPYGFTDANGELTGEAPAVARAVFEKLGVPKIEGVLSGFDGLIQGLGAGQFDVIAAGMFITPERCANAAFSVPDYTTKSAFLVPEGNPKGVGTFEEVKSSKASIAVLSGAVEKGYATDAGVPEDQIKTFDTQDNLLRAVNDGRVDAAALTDISLNDLVSKNPDAKVEVTPGFTPVSGGEPVVSAGAFVFRKGDDALREAFNAELKKLHENGEWVELVEPFGFAEQNIPGPEITTESLCQG</sequence>
<reference evidence="5" key="1">
    <citation type="journal article" date="2019" name="Int. J. Syst. Evol. Microbiol.">
        <title>The Global Catalogue of Microorganisms (GCM) 10K type strain sequencing project: providing services to taxonomists for standard genome sequencing and annotation.</title>
        <authorList>
            <consortium name="The Broad Institute Genomics Platform"/>
            <consortium name="The Broad Institute Genome Sequencing Center for Infectious Disease"/>
            <person name="Wu L."/>
            <person name="Ma J."/>
        </authorList>
    </citation>
    <scope>NUCLEOTIDE SEQUENCE [LARGE SCALE GENOMIC DNA]</scope>
    <source>
        <strain evidence="5">JCM 10696</strain>
    </source>
</reference>
<proteinExistence type="predicted"/>
<name>A0ABP4AXZ5_9ACTN</name>
<dbReference type="CDD" id="cd01002">
    <property type="entry name" value="PBP2_Ehub_like"/>
    <property type="match status" value="1"/>
</dbReference>
<dbReference type="InterPro" id="IPR006311">
    <property type="entry name" value="TAT_signal"/>
</dbReference>
<dbReference type="EMBL" id="BAAAHH010000004">
    <property type="protein sequence ID" value="GAA0943012.1"/>
    <property type="molecule type" value="Genomic_DNA"/>
</dbReference>
<gene>
    <name evidence="4" type="primary">ehuB</name>
    <name evidence="4" type="ORF">GCM10009550_14640</name>
</gene>
<dbReference type="Proteomes" id="UP001500665">
    <property type="component" value="Unassembled WGS sequence"/>
</dbReference>
<dbReference type="PROSITE" id="PS51318">
    <property type="entry name" value="TAT"/>
    <property type="match status" value="1"/>
</dbReference>
<dbReference type="InterPro" id="IPR014337">
    <property type="entry name" value="Ectoine_EhuB"/>
</dbReference>
<dbReference type="SMART" id="SM00062">
    <property type="entry name" value="PBPb"/>
    <property type="match status" value="1"/>
</dbReference>
<feature type="domain" description="Solute-binding protein family 3/N-terminal" evidence="3">
    <location>
        <begin position="51"/>
        <end position="283"/>
    </location>
</feature>
<dbReference type="InterPro" id="IPR001638">
    <property type="entry name" value="Solute-binding_3/MltF_N"/>
</dbReference>
<keyword evidence="5" id="KW-1185">Reference proteome</keyword>
<dbReference type="NCBIfam" id="TIGR02995">
    <property type="entry name" value="ectoine_ehuB"/>
    <property type="match status" value="1"/>
</dbReference>
<organism evidence="4 5">
    <name type="scientific">Actinocorallia libanotica</name>
    <dbReference type="NCBI Taxonomy" id="46162"/>
    <lineage>
        <taxon>Bacteria</taxon>
        <taxon>Bacillati</taxon>
        <taxon>Actinomycetota</taxon>
        <taxon>Actinomycetes</taxon>
        <taxon>Streptosporangiales</taxon>
        <taxon>Thermomonosporaceae</taxon>
        <taxon>Actinocorallia</taxon>
    </lineage>
</organism>
<dbReference type="RefSeq" id="WP_344238094.1">
    <property type="nucleotide sequence ID" value="NZ_BAAAHH010000004.1"/>
</dbReference>
<accession>A0ABP4AXZ5</accession>
<protein>
    <submittedName>
        <fullName evidence="4">Ectoine/hydroxyectoine ABC transporter substrate-binding protein EhuB</fullName>
    </submittedName>
</protein>
<evidence type="ECO:0000313" key="4">
    <source>
        <dbReference type="EMBL" id="GAA0943012.1"/>
    </source>
</evidence>
<evidence type="ECO:0000313" key="5">
    <source>
        <dbReference type="Proteomes" id="UP001500665"/>
    </source>
</evidence>